<evidence type="ECO:0000256" key="4">
    <source>
        <dbReference type="ARBA" id="ARBA00012682"/>
    </source>
</evidence>
<name>A0A014N6X1_9HYPO</name>
<reference evidence="9 10" key="1">
    <citation type="submission" date="2014-02" db="EMBL/GenBank/DDBJ databases">
        <title>The genome sequence of the entomopathogenic fungus Metarhizium robertsii ARSEF 2575.</title>
        <authorList>
            <person name="Giuliano Garisto Donzelli B."/>
            <person name="Roe B.A."/>
            <person name="Macmil S.L."/>
            <person name="Krasnoff S.B."/>
            <person name="Gibson D.M."/>
        </authorList>
    </citation>
    <scope>NUCLEOTIDE SEQUENCE [LARGE SCALE GENOMIC DNA]</scope>
    <source>
        <strain evidence="9 10">ARSEF 2575</strain>
    </source>
</reference>
<evidence type="ECO:0000256" key="5">
    <source>
        <dbReference type="ARBA" id="ARBA00022525"/>
    </source>
</evidence>
<dbReference type="FunFam" id="2.60.40.200:FF:000007">
    <property type="entry name" value="Cell surface Cu-only superoxide dismutase 5"/>
    <property type="match status" value="1"/>
</dbReference>
<keyword evidence="8" id="KW-0732">Signal</keyword>
<organism evidence="9 10">
    <name type="scientific">Metarhizium robertsii</name>
    <dbReference type="NCBI Taxonomy" id="568076"/>
    <lineage>
        <taxon>Eukaryota</taxon>
        <taxon>Fungi</taxon>
        <taxon>Dikarya</taxon>
        <taxon>Ascomycota</taxon>
        <taxon>Pezizomycotina</taxon>
        <taxon>Sordariomycetes</taxon>
        <taxon>Hypocreomycetidae</taxon>
        <taxon>Hypocreales</taxon>
        <taxon>Clavicipitaceae</taxon>
        <taxon>Metarhizium</taxon>
    </lineage>
</organism>
<evidence type="ECO:0000256" key="8">
    <source>
        <dbReference type="SAM" id="SignalP"/>
    </source>
</evidence>
<dbReference type="GO" id="GO:0005576">
    <property type="term" value="C:extracellular region"/>
    <property type="evidence" value="ECO:0007669"/>
    <property type="project" value="UniProtKB-SubCell"/>
</dbReference>
<proteinExistence type="inferred from homology"/>
<keyword evidence="6" id="KW-0049">Antioxidant</keyword>
<evidence type="ECO:0000256" key="7">
    <source>
        <dbReference type="ARBA" id="ARBA00049204"/>
    </source>
</evidence>
<dbReference type="Proteomes" id="UP000030151">
    <property type="component" value="Unassembled WGS sequence"/>
</dbReference>
<dbReference type="HOGENOM" id="CLU_063073_1_2_1"/>
<evidence type="ECO:0000313" key="9">
    <source>
        <dbReference type="EMBL" id="EXU95520.1"/>
    </source>
</evidence>
<evidence type="ECO:0000313" key="10">
    <source>
        <dbReference type="Proteomes" id="UP000030151"/>
    </source>
</evidence>
<evidence type="ECO:0000256" key="1">
    <source>
        <dbReference type="ARBA" id="ARBA00004196"/>
    </source>
</evidence>
<dbReference type="EMBL" id="JELW01000076">
    <property type="protein sequence ID" value="EXU95520.1"/>
    <property type="molecule type" value="Genomic_DNA"/>
</dbReference>
<dbReference type="eggNOG" id="ENOG502S5NX">
    <property type="taxonomic scope" value="Eukaryota"/>
</dbReference>
<dbReference type="GO" id="GO:0004784">
    <property type="term" value="F:superoxide dismutase activity"/>
    <property type="evidence" value="ECO:0007669"/>
    <property type="project" value="UniProtKB-EC"/>
</dbReference>
<evidence type="ECO:0000256" key="2">
    <source>
        <dbReference type="ARBA" id="ARBA00004613"/>
    </source>
</evidence>
<evidence type="ECO:0000256" key="6">
    <source>
        <dbReference type="ARBA" id="ARBA00022862"/>
    </source>
</evidence>
<feature type="signal peptide" evidence="8">
    <location>
        <begin position="1"/>
        <end position="17"/>
    </location>
</feature>
<dbReference type="EC" id="1.15.1.1" evidence="4"/>
<dbReference type="Gene3D" id="2.60.40.200">
    <property type="entry name" value="Superoxide dismutase, copper/zinc binding domain"/>
    <property type="match status" value="1"/>
</dbReference>
<evidence type="ECO:0000256" key="3">
    <source>
        <dbReference type="ARBA" id="ARBA00010457"/>
    </source>
</evidence>
<dbReference type="GO" id="GO:0046872">
    <property type="term" value="F:metal ion binding"/>
    <property type="evidence" value="ECO:0007669"/>
    <property type="project" value="InterPro"/>
</dbReference>
<gene>
    <name evidence="9" type="ORF">X797_011394</name>
</gene>
<comment type="subcellular location">
    <subcellularLocation>
        <location evidence="1">Cell envelope</location>
    </subcellularLocation>
    <subcellularLocation>
        <location evidence="2">Secreted</location>
    </subcellularLocation>
</comment>
<accession>A0A014N6X1</accession>
<comment type="similarity">
    <text evidence="3">Belongs to the Cu-Zn superoxide dismutase family.</text>
</comment>
<keyword evidence="5" id="KW-0964">Secreted</keyword>
<comment type="catalytic activity">
    <reaction evidence="7">
        <text>2 superoxide + 2 H(+) = H2O2 + O2</text>
        <dbReference type="Rhea" id="RHEA:20696"/>
        <dbReference type="ChEBI" id="CHEBI:15378"/>
        <dbReference type="ChEBI" id="CHEBI:15379"/>
        <dbReference type="ChEBI" id="CHEBI:16240"/>
        <dbReference type="ChEBI" id="CHEBI:18421"/>
        <dbReference type="EC" id="1.15.1.1"/>
    </reaction>
</comment>
<feature type="chain" id="PRO_5001473944" description="superoxide dismutase" evidence="8">
    <location>
        <begin position="18"/>
        <end position="185"/>
    </location>
</feature>
<dbReference type="SUPFAM" id="SSF49329">
    <property type="entry name" value="Cu,Zn superoxide dismutase-like"/>
    <property type="match status" value="1"/>
</dbReference>
<dbReference type="OrthoDB" id="159229at2759"/>
<comment type="caution">
    <text evidence="9">The sequence shown here is derived from an EMBL/GenBank/DDBJ whole genome shotgun (WGS) entry which is preliminary data.</text>
</comment>
<dbReference type="AlphaFoldDB" id="A0A014N6X1"/>
<dbReference type="InterPro" id="IPR036423">
    <property type="entry name" value="SOD-like_Cu/Zn_dom_sf"/>
</dbReference>
<protein>
    <recommendedName>
        <fullName evidence="4">superoxide dismutase</fullName>
        <ecNumber evidence="4">1.15.1.1</ecNumber>
    </recommendedName>
</protein>
<sequence length="185" mass="20156">MRFSTLLVAGISAIAHATHDAPVVLDNPHVTYQAVFPKDAFYHGNIHGNVCGSVRASRGPHGRGVRFDVRLENLPKEGGPFLYHIHENRVPADGNCTKTLAHLDPYGRGEDPPCDSRAKDSCQVGDLSGKYGKPKRGLEIWYVDNYTSLAEGTPAFLGNRSIVVHFANKTRITCANFEKLSGCPA</sequence>